<dbReference type="SUPFAM" id="SSF102705">
    <property type="entry name" value="NIF3 (NGG1p interacting factor 3)-like"/>
    <property type="match status" value="1"/>
</dbReference>
<dbReference type="Proteomes" id="UP001310386">
    <property type="component" value="Unassembled WGS sequence"/>
</dbReference>
<dbReference type="InterPro" id="IPR002678">
    <property type="entry name" value="DUF34/NIF3"/>
</dbReference>
<proteinExistence type="inferred from homology"/>
<dbReference type="EMBL" id="JAYJLD010000016">
    <property type="protein sequence ID" value="MEB3102369.1"/>
    <property type="molecule type" value="Genomic_DNA"/>
</dbReference>
<protein>
    <recommendedName>
        <fullName evidence="2">GTP cyclohydrolase 1 type 2 homolog</fullName>
    </recommendedName>
</protein>
<evidence type="ECO:0000313" key="3">
    <source>
        <dbReference type="EMBL" id="MEB3102369.1"/>
    </source>
</evidence>
<evidence type="ECO:0000313" key="4">
    <source>
        <dbReference type="Proteomes" id="UP001310386"/>
    </source>
</evidence>
<keyword evidence="4" id="KW-1185">Reference proteome</keyword>
<comment type="caution">
    <text evidence="3">The sequence shown here is derived from an EMBL/GenBank/DDBJ whole genome shotgun (WGS) entry which is preliminary data.</text>
</comment>
<dbReference type="RefSeq" id="WP_371754489.1">
    <property type="nucleotide sequence ID" value="NZ_JAYJLD010000016.1"/>
</dbReference>
<dbReference type="Gene3D" id="3.40.1390.30">
    <property type="entry name" value="NIF3 (NGG1p interacting factor 3)-like"/>
    <property type="match status" value="1"/>
</dbReference>
<organism evidence="3 4">
    <name type="scientific">Ferviditalea candida</name>
    <dbReference type="NCBI Taxonomy" id="3108399"/>
    <lineage>
        <taxon>Bacteria</taxon>
        <taxon>Bacillati</taxon>
        <taxon>Bacillota</taxon>
        <taxon>Bacilli</taxon>
        <taxon>Bacillales</taxon>
        <taxon>Paenibacillaceae</taxon>
        <taxon>Ferviditalea</taxon>
    </lineage>
</organism>
<evidence type="ECO:0000256" key="1">
    <source>
        <dbReference type="ARBA" id="ARBA00006964"/>
    </source>
</evidence>
<sequence>MSIKKFDYTVASVLAALNEITRGRVVMDWEEVTAGRNPYVVMKTSNIPGKSVMEIPGLIFGSKDKPVRKIGVGMTLTESMIELASGIGLDLVIVHHPVADAANSGGVPLAGYLPLYNIALMELHEAFHGLHPGVAYLHGHRKLSTDINFCGVPGNILHVGVALDGIRTAGDMIRHLDRFMGREQERKLLEAERRIRGDIQMIETTLSNPNQILSGTPDSPVKHILHFFPHTGFSVHDLERALEMHPETDTIIASISRVREDHPLVQVARQRRLTFIVGNPHSVEILENGVPLAYAIQQILPGLEVFILRERVTASLLSQLGHKEIAEYGREMALGYLVPEGKEAKAGRGKTVTVVN</sequence>
<evidence type="ECO:0000256" key="2">
    <source>
        <dbReference type="ARBA" id="ARBA00022112"/>
    </source>
</evidence>
<accession>A0ABU5ZIP2</accession>
<comment type="similarity">
    <text evidence="1">Belongs to the GTP cyclohydrolase I type 2/NIF3 family.</text>
</comment>
<gene>
    <name evidence="3" type="ORF">VF724_11925</name>
</gene>
<name>A0ABU5ZIP2_9BACL</name>
<dbReference type="InterPro" id="IPR036069">
    <property type="entry name" value="DUF34/NIF3_sf"/>
</dbReference>
<dbReference type="Pfam" id="PF01784">
    <property type="entry name" value="DUF34_NIF3"/>
    <property type="match status" value="1"/>
</dbReference>
<reference evidence="3" key="1">
    <citation type="submission" date="2023-12" db="EMBL/GenBank/DDBJ databases">
        <title>Fervidustalea candida gen. nov., sp. nov., a novel member of the family Paenibacillaceae isolated from a geothermal area.</title>
        <authorList>
            <person name="Li W.-J."/>
            <person name="Jiao J.-Y."/>
            <person name="Chen Y."/>
        </authorList>
    </citation>
    <scope>NUCLEOTIDE SEQUENCE</scope>
    <source>
        <strain evidence="3">SYSU GA230002</strain>
    </source>
</reference>